<dbReference type="Pfam" id="PF10067">
    <property type="entry name" value="DUF2306"/>
    <property type="match status" value="1"/>
</dbReference>
<comment type="caution">
    <text evidence="2">The sequence shown here is derived from an EMBL/GenBank/DDBJ whole genome shotgun (WGS) entry which is preliminary data.</text>
</comment>
<dbReference type="EMBL" id="JALIEB010000001">
    <property type="protein sequence ID" value="MCV3270339.1"/>
    <property type="molecule type" value="Genomic_DNA"/>
</dbReference>
<evidence type="ECO:0000313" key="2">
    <source>
        <dbReference type="EMBL" id="MCV3270339.1"/>
    </source>
</evidence>
<accession>A0ABT3BAA3</accession>
<gene>
    <name evidence="2" type="ORF">MUB52_02760</name>
</gene>
<keyword evidence="3" id="KW-1185">Reference proteome</keyword>
<feature type="transmembrane region" description="Helical" evidence="1">
    <location>
        <begin position="67"/>
        <end position="85"/>
    </location>
</feature>
<protein>
    <submittedName>
        <fullName evidence="2">DUF2306 domain-containing protein</fullName>
    </submittedName>
</protein>
<feature type="transmembrane region" description="Helical" evidence="1">
    <location>
        <begin position="106"/>
        <end position="124"/>
    </location>
</feature>
<keyword evidence="1" id="KW-0812">Transmembrane</keyword>
<proteinExistence type="predicted"/>
<reference evidence="2 3" key="1">
    <citation type="submission" date="2022-04" db="EMBL/GenBank/DDBJ databases">
        <title>Roseobacter sp. WL0113 is a bacterium isolated from neritic sediment.</title>
        <authorList>
            <person name="Wang L."/>
            <person name="He W."/>
            <person name="Zhang D.-F."/>
        </authorList>
    </citation>
    <scope>NUCLEOTIDE SEQUENCE [LARGE SCALE GENOMIC DNA]</scope>
    <source>
        <strain evidence="2 3">WL0113</strain>
    </source>
</reference>
<keyword evidence="1" id="KW-0472">Membrane</keyword>
<dbReference type="Proteomes" id="UP001208690">
    <property type="component" value="Unassembled WGS sequence"/>
</dbReference>
<name>A0ABT3BAA3_9RHOB</name>
<feature type="transmembrane region" description="Helical" evidence="1">
    <location>
        <begin position="45"/>
        <end position="61"/>
    </location>
</feature>
<dbReference type="InterPro" id="IPR018750">
    <property type="entry name" value="DUF2306_membrane"/>
</dbReference>
<evidence type="ECO:0000313" key="3">
    <source>
        <dbReference type="Proteomes" id="UP001208690"/>
    </source>
</evidence>
<dbReference type="RefSeq" id="WP_263842654.1">
    <property type="nucleotide sequence ID" value="NZ_JALIEB010000001.1"/>
</dbReference>
<organism evidence="2 3">
    <name type="scientific">Roseobacter sinensis</name>
    <dbReference type="NCBI Taxonomy" id="2931391"/>
    <lineage>
        <taxon>Bacteria</taxon>
        <taxon>Pseudomonadati</taxon>
        <taxon>Pseudomonadota</taxon>
        <taxon>Alphaproteobacteria</taxon>
        <taxon>Rhodobacterales</taxon>
        <taxon>Roseobacteraceae</taxon>
        <taxon>Roseobacter</taxon>
    </lineage>
</organism>
<sequence>MSFAPLFQSSAVIILHALGAFTALMLGIVQLLLPKGSETHRICGYLWITLMVLVALSSFWINDIRHLGPFSAIHLLSIYTLFGVASGLRDARRGNITAHRKTMREIFWIALIGAGAFTLLPGRVMHQVVFGQ</sequence>
<keyword evidence="1" id="KW-1133">Transmembrane helix</keyword>
<evidence type="ECO:0000256" key="1">
    <source>
        <dbReference type="SAM" id="Phobius"/>
    </source>
</evidence>
<feature type="transmembrane region" description="Helical" evidence="1">
    <location>
        <begin position="12"/>
        <end position="33"/>
    </location>
</feature>